<organism evidence="1">
    <name type="scientific">Anthurium amnicola</name>
    <dbReference type="NCBI Taxonomy" id="1678845"/>
    <lineage>
        <taxon>Eukaryota</taxon>
        <taxon>Viridiplantae</taxon>
        <taxon>Streptophyta</taxon>
        <taxon>Embryophyta</taxon>
        <taxon>Tracheophyta</taxon>
        <taxon>Spermatophyta</taxon>
        <taxon>Magnoliopsida</taxon>
        <taxon>Liliopsida</taxon>
        <taxon>Araceae</taxon>
        <taxon>Pothoideae</taxon>
        <taxon>Potheae</taxon>
        <taxon>Anthurium</taxon>
    </lineage>
</organism>
<dbReference type="AlphaFoldDB" id="A0A1D1YBV2"/>
<dbReference type="PANTHER" id="PTHR31170:SF25">
    <property type="entry name" value="BNAA09G04570D PROTEIN"/>
    <property type="match status" value="1"/>
</dbReference>
<protein>
    <submittedName>
        <fullName evidence="1">UPF0481 protein At3g47200</fullName>
    </submittedName>
</protein>
<feature type="non-terminal residue" evidence="1">
    <location>
        <position position="397"/>
    </location>
</feature>
<dbReference type="Pfam" id="PF03140">
    <property type="entry name" value="DUF247"/>
    <property type="match status" value="1"/>
</dbReference>
<evidence type="ECO:0000313" key="1">
    <source>
        <dbReference type="EMBL" id="JAT52131.1"/>
    </source>
</evidence>
<accession>A0A1D1YBV2</accession>
<dbReference type="InterPro" id="IPR004158">
    <property type="entry name" value="DUF247_pln"/>
</dbReference>
<sequence length="397" mass="46007">MVLIREREMVEGIEAEGSRSPLVRTMMEELRPYTVTATRLEQGSIHQVPPNIREGDPGSYEPQILSVGPYHHGNSKLKAMEEYKWRYLHNLLRKHQSRSIESLLEGCIEVVRGSEERARSYYLEPVDLKPDDFVKMMVLDGCFMVQLLLILRGQEDDLIHTVGWLSSLVRRDILKLENQIPFFILEALFDVAVERPRSLRQYAFDYLMGGDYEMPLAEHEIYHLLHFYDVVLLPEGPESPNTSTNTLSVLEKMRRFTSRSFTLPTWREPKPTDKMSETTIPCAVELGEVGIKLRRKPAENFLDVTFQDGTLSIPFLSIGQRTNSVFKNLVALEQCHPDVGSHFTWYMAFLNCFVNTQLINLENMLSVEEAAQLINLFDTEMIFTRRNHKFAELFREV</sequence>
<reference evidence="1" key="1">
    <citation type="submission" date="2015-07" db="EMBL/GenBank/DDBJ databases">
        <title>Transcriptome Assembly of Anthurium amnicola.</title>
        <authorList>
            <person name="Suzuki J."/>
        </authorList>
    </citation>
    <scope>NUCLEOTIDE SEQUENCE</scope>
</reference>
<dbReference type="EMBL" id="GDJX01015805">
    <property type="protein sequence ID" value="JAT52131.1"/>
    <property type="molecule type" value="Transcribed_RNA"/>
</dbReference>
<name>A0A1D1YBV2_9ARAE</name>
<gene>
    <name evidence="1" type="primary">At3g47200_68</name>
    <name evidence="1" type="ORF">g.123047</name>
</gene>
<proteinExistence type="predicted"/>
<dbReference type="PANTHER" id="PTHR31170">
    <property type="entry name" value="BNAC04G53230D PROTEIN"/>
    <property type="match status" value="1"/>
</dbReference>